<feature type="chain" id="PRO_5018764606" evidence="1">
    <location>
        <begin position="29"/>
        <end position="134"/>
    </location>
</feature>
<dbReference type="Proteomes" id="UP000282551">
    <property type="component" value="Chromosome"/>
</dbReference>
<accession>A0A3S4VKP7</accession>
<dbReference type="GO" id="GO:0016740">
    <property type="term" value="F:transferase activity"/>
    <property type="evidence" value="ECO:0007669"/>
    <property type="project" value="UniProtKB-KW"/>
</dbReference>
<keyword evidence="2" id="KW-0808">Transferase</keyword>
<gene>
    <name evidence="2" type="ORF">NCTC10485_04168</name>
</gene>
<dbReference type="AlphaFoldDB" id="A0A3S4VKP7"/>
<dbReference type="EMBL" id="LR134355">
    <property type="protein sequence ID" value="VEG49855.1"/>
    <property type="molecule type" value="Genomic_DNA"/>
</dbReference>
<dbReference type="OrthoDB" id="4773974at2"/>
<keyword evidence="3" id="KW-1185">Reference proteome</keyword>
<keyword evidence="1" id="KW-0732">Signal</keyword>
<evidence type="ECO:0000313" key="3">
    <source>
        <dbReference type="Proteomes" id="UP000282551"/>
    </source>
</evidence>
<name>A0A3S4VKP7_MYCCI</name>
<dbReference type="RefSeq" id="WP_126335478.1">
    <property type="nucleotide sequence ID" value="NZ_AP022604.1"/>
</dbReference>
<protein>
    <submittedName>
        <fullName evidence="2">Aspartate carbamoyl transferase</fullName>
    </submittedName>
</protein>
<evidence type="ECO:0000313" key="2">
    <source>
        <dbReference type="EMBL" id="VEG49855.1"/>
    </source>
</evidence>
<organism evidence="2 3">
    <name type="scientific">Mycolicibacterium chitae</name>
    <name type="common">Mycobacterium chitae</name>
    <dbReference type="NCBI Taxonomy" id="1792"/>
    <lineage>
        <taxon>Bacteria</taxon>
        <taxon>Bacillati</taxon>
        <taxon>Actinomycetota</taxon>
        <taxon>Actinomycetes</taxon>
        <taxon>Mycobacteriales</taxon>
        <taxon>Mycobacteriaceae</taxon>
        <taxon>Mycolicibacterium</taxon>
    </lineage>
</organism>
<proteinExistence type="predicted"/>
<feature type="signal peptide" evidence="1">
    <location>
        <begin position="1"/>
        <end position="28"/>
    </location>
</feature>
<reference evidence="2 3" key="1">
    <citation type="submission" date="2018-12" db="EMBL/GenBank/DDBJ databases">
        <authorList>
            <consortium name="Pathogen Informatics"/>
        </authorList>
    </citation>
    <scope>NUCLEOTIDE SEQUENCE [LARGE SCALE GENOMIC DNA]</scope>
    <source>
        <strain evidence="2 3">NCTC10485</strain>
    </source>
</reference>
<evidence type="ECO:0000256" key="1">
    <source>
        <dbReference type="SAM" id="SignalP"/>
    </source>
</evidence>
<sequence length="134" mass="13999">MTTQPLTTMAIGRILLGAAALAAPRAFARAVGVSAPTPELAYMTRIYGARAVAMGIGFVTSDRPERARWTRLSLAVDISDTATGLGHLVRRDGSQRAIVAMVALTGSYAAFGARHLLDAQRRKGQSPSSTSTGA</sequence>